<gene>
    <name evidence="2" type="ORF">QUF89_02065</name>
</gene>
<dbReference type="InterPro" id="IPR046084">
    <property type="entry name" value="TrbL_4"/>
</dbReference>
<evidence type="ECO:0000313" key="3">
    <source>
        <dbReference type="Proteomes" id="UP001234602"/>
    </source>
</evidence>
<organism evidence="2 3">
    <name type="scientific">Peribacillus simplex</name>
    <dbReference type="NCBI Taxonomy" id="1478"/>
    <lineage>
        <taxon>Bacteria</taxon>
        <taxon>Bacillati</taxon>
        <taxon>Bacillota</taxon>
        <taxon>Bacilli</taxon>
        <taxon>Bacillales</taxon>
        <taxon>Bacillaceae</taxon>
        <taxon>Peribacillus</taxon>
    </lineage>
</organism>
<dbReference type="EMBL" id="JAUCEY010000007">
    <property type="protein sequence ID" value="MDM5451032.1"/>
    <property type="molecule type" value="Genomic_DNA"/>
</dbReference>
<protein>
    <submittedName>
        <fullName evidence="2">Uncharacterized protein</fullName>
    </submittedName>
</protein>
<feature type="transmembrane region" description="Helical" evidence="1">
    <location>
        <begin position="52"/>
        <end position="76"/>
    </location>
</feature>
<name>A0AAW7ILB1_9BACI</name>
<sequence>MNPFKSPIEWLKELIAELVKDFANMAFDWLEIFMLKPTDFSKYQKIDVLYDFVFALASSLCIVFVAWAIIGIMFNQMAGVQSRGLSEVVFKAVLAFILSASAPWLLEKVLLRLNNAIVQYFLDEGLDTKTLEKFVTMPQTAGMAISLATLTIVILFVLLGLQYIQRLGEYIVLLVTSPIAAHSIISENMDIWSIWWRESVSVIFSQAFQVALLWLILNLLTGTEKLQDYMMAIGLMVVLLKGPKYIRQFLYSSGSGKTAVGMAGGASKMVIYKFAASKMTGK</sequence>
<dbReference type="AlphaFoldDB" id="A0AAW7ILB1"/>
<evidence type="ECO:0000313" key="2">
    <source>
        <dbReference type="EMBL" id="MDM5451032.1"/>
    </source>
</evidence>
<keyword evidence="1" id="KW-0472">Membrane</keyword>
<accession>A0AAW7ILB1</accession>
<feature type="transmembrane region" description="Helical" evidence="1">
    <location>
        <begin position="88"/>
        <end position="106"/>
    </location>
</feature>
<feature type="transmembrane region" description="Helical" evidence="1">
    <location>
        <begin position="167"/>
        <end position="185"/>
    </location>
</feature>
<feature type="transmembrane region" description="Helical" evidence="1">
    <location>
        <begin position="141"/>
        <end position="160"/>
    </location>
</feature>
<comment type="caution">
    <text evidence="2">The sequence shown here is derived from an EMBL/GenBank/DDBJ whole genome shotgun (WGS) entry which is preliminary data.</text>
</comment>
<dbReference type="Proteomes" id="UP001234602">
    <property type="component" value="Unassembled WGS sequence"/>
</dbReference>
<dbReference type="Pfam" id="PF19597">
    <property type="entry name" value="TrbL_4"/>
    <property type="match status" value="1"/>
</dbReference>
<reference evidence="2" key="1">
    <citation type="submission" date="2023-06" db="EMBL/GenBank/DDBJ databases">
        <title>Comparative genomics of Bacillaceae isolates and their secondary metabolite potential.</title>
        <authorList>
            <person name="Song L."/>
            <person name="Nielsen L.J."/>
            <person name="Mohite O."/>
            <person name="Xu X."/>
            <person name="Weber T."/>
            <person name="Kovacs A.T."/>
        </authorList>
    </citation>
    <scope>NUCLEOTIDE SEQUENCE</scope>
    <source>
        <strain evidence="2">D8_B_37</strain>
    </source>
</reference>
<keyword evidence="1" id="KW-1133">Transmembrane helix</keyword>
<evidence type="ECO:0000256" key="1">
    <source>
        <dbReference type="SAM" id="Phobius"/>
    </source>
</evidence>
<feature type="transmembrane region" description="Helical" evidence="1">
    <location>
        <begin position="200"/>
        <end position="217"/>
    </location>
</feature>
<keyword evidence="1" id="KW-0812">Transmembrane</keyword>
<proteinExistence type="predicted"/>
<dbReference type="RefSeq" id="WP_289319199.1">
    <property type="nucleotide sequence ID" value="NZ_JAUCEY010000007.1"/>
</dbReference>